<keyword evidence="2" id="KW-0808">Transferase</keyword>
<proteinExistence type="predicted"/>
<dbReference type="Pfam" id="PF13673">
    <property type="entry name" value="Acetyltransf_10"/>
    <property type="match status" value="1"/>
</dbReference>
<dbReference type="EMBL" id="SNXR01000013">
    <property type="protein sequence ID" value="TDP59385.1"/>
    <property type="molecule type" value="Genomic_DNA"/>
</dbReference>
<dbReference type="SUPFAM" id="SSF55729">
    <property type="entry name" value="Acyl-CoA N-acyltransferases (Nat)"/>
    <property type="match status" value="1"/>
</dbReference>
<dbReference type="CDD" id="cd04301">
    <property type="entry name" value="NAT_SF"/>
    <property type="match status" value="1"/>
</dbReference>
<gene>
    <name evidence="2" type="ORF">BC748_1634</name>
</gene>
<dbReference type="RefSeq" id="WP_133532920.1">
    <property type="nucleotide sequence ID" value="NZ_SNXR01000013.1"/>
</dbReference>
<accession>A0A4R6QAW8</accession>
<sequence length="153" mass="18112">MEVQIKKYLNTDRLSCIKAFKSNVPTYFTNEEIQYFEAFLTRLESVNNKTQFYVINYNNKTIGCGGFGDKDNNGIISLAWGLIHKDFHKMGYGEKLLNYRIEQIKLLKPKFPIIIDTTQYSYGFFEKYGFKVTKITNDYYEIGMHRYDMILEI</sequence>
<evidence type="ECO:0000259" key="1">
    <source>
        <dbReference type="PROSITE" id="PS51186"/>
    </source>
</evidence>
<comment type="caution">
    <text evidence="2">The sequence shown here is derived from an EMBL/GenBank/DDBJ whole genome shotgun (WGS) entry which is preliminary data.</text>
</comment>
<dbReference type="Gene3D" id="3.40.630.30">
    <property type="match status" value="1"/>
</dbReference>
<dbReference type="InterPro" id="IPR000182">
    <property type="entry name" value="GNAT_dom"/>
</dbReference>
<keyword evidence="3" id="KW-1185">Reference proteome</keyword>
<dbReference type="GO" id="GO:0016747">
    <property type="term" value="F:acyltransferase activity, transferring groups other than amino-acyl groups"/>
    <property type="evidence" value="ECO:0007669"/>
    <property type="project" value="InterPro"/>
</dbReference>
<evidence type="ECO:0000313" key="2">
    <source>
        <dbReference type="EMBL" id="TDP59385.1"/>
    </source>
</evidence>
<feature type="domain" description="N-acetyltransferase" evidence="1">
    <location>
        <begin position="3"/>
        <end position="153"/>
    </location>
</feature>
<dbReference type="PROSITE" id="PS51186">
    <property type="entry name" value="GNAT"/>
    <property type="match status" value="1"/>
</dbReference>
<protein>
    <submittedName>
        <fullName evidence="2">Acetyltransferase (GNAT) family protein</fullName>
    </submittedName>
</protein>
<organism evidence="2 3">
    <name type="scientific">Flavobacterium dankookense</name>
    <dbReference type="NCBI Taxonomy" id="706186"/>
    <lineage>
        <taxon>Bacteria</taxon>
        <taxon>Pseudomonadati</taxon>
        <taxon>Bacteroidota</taxon>
        <taxon>Flavobacteriia</taxon>
        <taxon>Flavobacteriales</taxon>
        <taxon>Flavobacteriaceae</taxon>
        <taxon>Flavobacterium</taxon>
    </lineage>
</organism>
<reference evidence="2 3" key="1">
    <citation type="submission" date="2019-03" db="EMBL/GenBank/DDBJ databases">
        <title>Genomic Encyclopedia of Archaeal and Bacterial Type Strains, Phase II (KMG-II): from individual species to whole genera.</title>
        <authorList>
            <person name="Goeker M."/>
        </authorList>
    </citation>
    <scope>NUCLEOTIDE SEQUENCE [LARGE SCALE GENOMIC DNA]</scope>
    <source>
        <strain evidence="2 3">DSM 25687</strain>
    </source>
</reference>
<dbReference type="InterPro" id="IPR016181">
    <property type="entry name" value="Acyl_CoA_acyltransferase"/>
</dbReference>
<evidence type="ECO:0000313" key="3">
    <source>
        <dbReference type="Proteomes" id="UP000295260"/>
    </source>
</evidence>
<dbReference type="AlphaFoldDB" id="A0A4R6QAW8"/>
<dbReference type="OrthoDB" id="961272at2"/>
<dbReference type="Proteomes" id="UP000295260">
    <property type="component" value="Unassembled WGS sequence"/>
</dbReference>
<name>A0A4R6QAW8_9FLAO</name>